<dbReference type="NCBIfam" id="TIGR01128">
    <property type="entry name" value="holA"/>
    <property type="match status" value="1"/>
</dbReference>
<feature type="domain" description="DNA polymerase III delta N-terminal" evidence="9">
    <location>
        <begin position="25"/>
        <end position="125"/>
    </location>
</feature>
<reference evidence="11 12" key="1">
    <citation type="submission" date="2020-09" db="EMBL/GenBank/DDBJ databases">
        <title>Investigation of environmental microbe.</title>
        <authorList>
            <person name="Ou Y."/>
            <person name="Kang Q."/>
        </authorList>
    </citation>
    <scope>NUCLEOTIDE SEQUENCE [LARGE SCALE GENOMIC DNA]</scope>
    <source>
        <strain evidence="11 12">KJZ-9</strain>
    </source>
</reference>
<evidence type="ECO:0000256" key="7">
    <source>
        <dbReference type="ARBA" id="ARBA00034754"/>
    </source>
</evidence>
<dbReference type="KEGG" id="rama:IDM48_06045"/>
<dbReference type="RefSeq" id="WP_190616517.1">
    <property type="nucleotide sequence ID" value="NZ_CP061538.1"/>
</dbReference>
<evidence type="ECO:0000259" key="10">
    <source>
        <dbReference type="Pfam" id="PF21694"/>
    </source>
</evidence>
<keyword evidence="12" id="KW-1185">Reference proteome</keyword>
<dbReference type="GO" id="GO:0006261">
    <property type="term" value="P:DNA-templated DNA replication"/>
    <property type="evidence" value="ECO:0007669"/>
    <property type="project" value="TreeGrafter"/>
</dbReference>
<evidence type="ECO:0000256" key="1">
    <source>
        <dbReference type="ARBA" id="ARBA00012417"/>
    </source>
</evidence>
<dbReference type="Gene3D" id="3.40.50.300">
    <property type="entry name" value="P-loop containing nucleotide triphosphate hydrolases"/>
    <property type="match status" value="1"/>
</dbReference>
<keyword evidence="4 11" id="KW-0548">Nucleotidyltransferase</keyword>
<sequence>MARATSSKSTATQEWRSVSPAPVVLLYGNDEYFVSRTEARLRSSFRELTVDSELVSLNAKDYSKGELDLVASPSLFGNSKIIEVKNLASMNEDFLEDALKYCANPETDNMLVMHHSGGNRGKKLLDTVRASRKLLWVETKPLKTENDKVTFVNFEFREHHKKIEPQAIRLLVAAAGNDTAELASACLQLINDGPETITENLVDIYYGGRTEASAFKVSDAAVAGDSRQALKLLRHALDTGVEPIPLVGALAMRIRNIARVHGSRGNAAGLASELKMAPWQVEQAQRDSRRYSDVDLSNILRVLADVDSQLKGESADPLYSLEKAVLTIARAR</sequence>
<keyword evidence="5" id="KW-0235">DNA replication</keyword>
<dbReference type="GO" id="GO:0003887">
    <property type="term" value="F:DNA-directed DNA polymerase activity"/>
    <property type="evidence" value="ECO:0007669"/>
    <property type="project" value="UniProtKB-KW"/>
</dbReference>
<comment type="similarity">
    <text evidence="7">Belongs to the DNA polymerase HolA subunit family.</text>
</comment>
<evidence type="ECO:0000256" key="5">
    <source>
        <dbReference type="ARBA" id="ARBA00022705"/>
    </source>
</evidence>
<dbReference type="InterPro" id="IPR048466">
    <property type="entry name" value="DNA_pol3_delta-like_C"/>
</dbReference>
<name>A0A7H2BH51_9MICC</name>
<organism evidence="11 12">
    <name type="scientific">Rothia amarae</name>
    <dbReference type="NCBI Taxonomy" id="169480"/>
    <lineage>
        <taxon>Bacteria</taxon>
        <taxon>Bacillati</taxon>
        <taxon>Actinomycetota</taxon>
        <taxon>Actinomycetes</taxon>
        <taxon>Micrococcales</taxon>
        <taxon>Micrococcaceae</taxon>
        <taxon>Rothia</taxon>
    </lineage>
</organism>
<dbReference type="EC" id="2.7.7.7" evidence="1"/>
<dbReference type="InterPro" id="IPR027417">
    <property type="entry name" value="P-loop_NTPase"/>
</dbReference>
<feature type="domain" description="DNA polymerase III delta subunit-like C-terminal" evidence="10">
    <location>
        <begin position="212"/>
        <end position="326"/>
    </location>
</feature>
<dbReference type="InterPro" id="IPR005790">
    <property type="entry name" value="DNA_polIII_delta"/>
</dbReference>
<evidence type="ECO:0000256" key="6">
    <source>
        <dbReference type="ARBA" id="ARBA00022932"/>
    </source>
</evidence>
<dbReference type="GO" id="GO:0009360">
    <property type="term" value="C:DNA polymerase III complex"/>
    <property type="evidence" value="ECO:0007669"/>
    <property type="project" value="InterPro"/>
</dbReference>
<dbReference type="Pfam" id="PF21694">
    <property type="entry name" value="DNA_pol3_delta_C"/>
    <property type="match status" value="1"/>
</dbReference>
<dbReference type="Gene3D" id="1.20.272.10">
    <property type="match status" value="1"/>
</dbReference>
<proteinExistence type="inferred from homology"/>
<evidence type="ECO:0000256" key="2">
    <source>
        <dbReference type="ARBA" id="ARBA00017703"/>
    </source>
</evidence>
<dbReference type="SUPFAM" id="SSF48019">
    <property type="entry name" value="post-AAA+ oligomerization domain-like"/>
    <property type="match status" value="1"/>
</dbReference>
<evidence type="ECO:0000313" key="11">
    <source>
        <dbReference type="EMBL" id="QNV38997.1"/>
    </source>
</evidence>
<dbReference type="SUPFAM" id="SSF52540">
    <property type="entry name" value="P-loop containing nucleoside triphosphate hydrolases"/>
    <property type="match status" value="1"/>
</dbReference>
<accession>A0A7H2BH51</accession>
<dbReference type="Proteomes" id="UP000516421">
    <property type="component" value="Chromosome"/>
</dbReference>
<gene>
    <name evidence="11" type="primary">holA</name>
    <name evidence="11" type="ORF">IDM48_06045</name>
</gene>
<dbReference type="PANTHER" id="PTHR34388">
    <property type="entry name" value="DNA POLYMERASE III SUBUNIT DELTA"/>
    <property type="match status" value="1"/>
</dbReference>
<dbReference type="EMBL" id="CP061538">
    <property type="protein sequence ID" value="QNV38997.1"/>
    <property type="molecule type" value="Genomic_DNA"/>
</dbReference>
<dbReference type="PANTHER" id="PTHR34388:SF1">
    <property type="entry name" value="DNA POLYMERASE III SUBUNIT DELTA"/>
    <property type="match status" value="1"/>
</dbReference>
<dbReference type="AlphaFoldDB" id="A0A7H2BH51"/>
<protein>
    <recommendedName>
        <fullName evidence="2">DNA polymerase III subunit delta</fullName>
        <ecNumber evidence="1">2.7.7.7</ecNumber>
    </recommendedName>
</protein>
<dbReference type="InterPro" id="IPR010372">
    <property type="entry name" value="DNA_pol3_delta_N"/>
</dbReference>
<evidence type="ECO:0000259" key="9">
    <source>
        <dbReference type="Pfam" id="PF06144"/>
    </source>
</evidence>
<evidence type="ECO:0000256" key="3">
    <source>
        <dbReference type="ARBA" id="ARBA00022679"/>
    </source>
</evidence>
<keyword evidence="3 11" id="KW-0808">Transferase</keyword>
<dbReference type="GO" id="GO:0003677">
    <property type="term" value="F:DNA binding"/>
    <property type="evidence" value="ECO:0007669"/>
    <property type="project" value="InterPro"/>
</dbReference>
<keyword evidence="6" id="KW-0239">DNA-directed DNA polymerase</keyword>
<dbReference type="Pfam" id="PF06144">
    <property type="entry name" value="DNA_pol3_delta"/>
    <property type="match status" value="1"/>
</dbReference>
<dbReference type="InterPro" id="IPR008921">
    <property type="entry name" value="DNA_pol3_clamp-load_cplx_C"/>
</dbReference>
<comment type="catalytic activity">
    <reaction evidence="8">
        <text>DNA(n) + a 2'-deoxyribonucleoside 5'-triphosphate = DNA(n+1) + diphosphate</text>
        <dbReference type="Rhea" id="RHEA:22508"/>
        <dbReference type="Rhea" id="RHEA-COMP:17339"/>
        <dbReference type="Rhea" id="RHEA-COMP:17340"/>
        <dbReference type="ChEBI" id="CHEBI:33019"/>
        <dbReference type="ChEBI" id="CHEBI:61560"/>
        <dbReference type="ChEBI" id="CHEBI:173112"/>
        <dbReference type="EC" id="2.7.7.7"/>
    </reaction>
</comment>
<evidence type="ECO:0000256" key="4">
    <source>
        <dbReference type="ARBA" id="ARBA00022695"/>
    </source>
</evidence>
<evidence type="ECO:0000256" key="8">
    <source>
        <dbReference type="ARBA" id="ARBA00049244"/>
    </source>
</evidence>
<evidence type="ECO:0000313" key="12">
    <source>
        <dbReference type="Proteomes" id="UP000516421"/>
    </source>
</evidence>